<keyword evidence="2" id="KW-1185">Reference proteome</keyword>
<name>A0AAD7F5A8_MYCRO</name>
<reference evidence="1" key="1">
    <citation type="submission" date="2023-03" db="EMBL/GenBank/DDBJ databases">
        <title>Massive genome expansion in bonnet fungi (Mycena s.s.) driven by repeated elements and novel gene families across ecological guilds.</title>
        <authorList>
            <consortium name="Lawrence Berkeley National Laboratory"/>
            <person name="Harder C.B."/>
            <person name="Miyauchi S."/>
            <person name="Viragh M."/>
            <person name="Kuo A."/>
            <person name="Thoen E."/>
            <person name="Andreopoulos B."/>
            <person name="Lu D."/>
            <person name="Skrede I."/>
            <person name="Drula E."/>
            <person name="Henrissat B."/>
            <person name="Morin E."/>
            <person name="Kohler A."/>
            <person name="Barry K."/>
            <person name="LaButti K."/>
            <person name="Morin E."/>
            <person name="Salamov A."/>
            <person name="Lipzen A."/>
            <person name="Mereny Z."/>
            <person name="Hegedus B."/>
            <person name="Baldrian P."/>
            <person name="Stursova M."/>
            <person name="Weitz H."/>
            <person name="Taylor A."/>
            <person name="Grigoriev I.V."/>
            <person name="Nagy L.G."/>
            <person name="Martin F."/>
            <person name="Kauserud H."/>
        </authorList>
    </citation>
    <scope>NUCLEOTIDE SEQUENCE</scope>
    <source>
        <strain evidence="1">CBHHK067</strain>
    </source>
</reference>
<gene>
    <name evidence="1" type="ORF">B0H17DRAFT_1155341</name>
</gene>
<dbReference type="AlphaFoldDB" id="A0AAD7F5A8"/>
<evidence type="ECO:0000313" key="1">
    <source>
        <dbReference type="EMBL" id="KAJ7601348.1"/>
    </source>
</evidence>
<dbReference type="EMBL" id="JARKIE010001614">
    <property type="protein sequence ID" value="KAJ7601348.1"/>
    <property type="molecule type" value="Genomic_DNA"/>
</dbReference>
<comment type="caution">
    <text evidence="1">The sequence shown here is derived from an EMBL/GenBank/DDBJ whole genome shotgun (WGS) entry which is preliminary data.</text>
</comment>
<evidence type="ECO:0000313" key="2">
    <source>
        <dbReference type="Proteomes" id="UP001221757"/>
    </source>
</evidence>
<sequence>MLGIQNRSQGLVESTHAARGKCLKAEFTPTLNSDIAHQRAPSDHNHAQTSSTGTYGFKPQLILVPDPRNPYSESVLPPFLYSEHCTVRAAPSPLFSCHVDDMSPIVLRIKISATILDGHSPVEGYAPHICNLCYVDGSLWGYGIWPGNHNASADTV</sequence>
<dbReference type="Proteomes" id="UP001221757">
    <property type="component" value="Unassembled WGS sequence"/>
</dbReference>
<organism evidence="1 2">
    <name type="scientific">Mycena rosella</name>
    <name type="common">Pink bonnet</name>
    <name type="synonym">Agaricus rosellus</name>
    <dbReference type="NCBI Taxonomy" id="1033263"/>
    <lineage>
        <taxon>Eukaryota</taxon>
        <taxon>Fungi</taxon>
        <taxon>Dikarya</taxon>
        <taxon>Basidiomycota</taxon>
        <taxon>Agaricomycotina</taxon>
        <taxon>Agaricomycetes</taxon>
        <taxon>Agaricomycetidae</taxon>
        <taxon>Agaricales</taxon>
        <taxon>Marasmiineae</taxon>
        <taxon>Mycenaceae</taxon>
        <taxon>Mycena</taxon>
    </lineage>
</organism>
<accession>A0AAD7F5A8</accession>
<proteinExistence type="predicted"/>
<protein>
    <submittedName>
        <fullName evidence="1">Uncharacterized protein</fullName>
    </submittedName>
</protein>